<proteinExistence type="predicted"/>
<accession>A0A485BJP6</accession>
<organism evidence="1 2">
    <name type="scientific">Raoultella terrigena</name>
    <name type="common">Klebsiella terrigena</name>
    <dbReference type="NCBI Taxonomy" id="577"/>
    <lineage>
        <taxon>Bacteria</taxon>
        <taxon>Pseudomonadati</taxon>
        <taxon>Pseudomonadota</taxon>
        <taxon>Gammaproteobacteria</taxon>
        <taxon>Enterobacterales</taxon>
        <taxon>Enterobacteriaceae</taxon>
        <taxon>Klebsiella/Raoultella group</taxon>
        <taxon>Raoultella</taxon>
    </lineage>
</organism>
<reference evidence="1 2" key="1">
    <citation type="submission" date="2019-03" db="EMBL/GenBank/DDBJ databases">
        <authorList>
            <consortium name="Pathogen Informatics"/>
        </authorList>
    </citation>
    <scope>NUCLEOTIDE SEQUENCE [LARGE SCALE GENOMIC DNA]</scope>
    <source>
        <strain evidence="1 2">NCTC13038</strain>
    </source>
</reference>
<evidence type="ECO:0000313" key="2">
    <source>
        <dbReference type="Proteomes" id="UP000332594"/>
    </source>
</evidence>
<sequence>MLAEVVAVQIFPGGVVNQLGSGEAAAVLPDVLLQPVEQAGEVAAGNLALELR</sequence>
<evidence type="ECO:0000313" key="1">
    <source>
        <dbReference type="EMBL" id="VFS73254.1"/>
    </source>
</evidence>
<dbReference type="AlphaFoldDB" id="A0A485BJP6"/>
<gene>
    <name evidence="1" type="ORF">NCTC13038_02984</name>
</gene>
<name>A0A485BJP6_RAOTE</name>
<dbReference type="Proteomes" id="UP000332594">
    <property type="component" value="Unassembled WGS sequence"/>
</dbReference>
<protein>
    <submittedName>
        <fullName evidence="1">Uncharacterized protein</fullName>
    </submittedName>
</protein>
<dbReference type="EMBL" id="CAADJG010000002">
    <property type="protein sequence ID" value="VFS73254.1"/>
    <property type="molecule type" value="Genomic_DNA"/>
</dbReference>